<feature type="region of interest" description="Disordered" evidence="2">
    <location>
        <begin position="1"/>
        <end position="48"/>
    </location>
</feature>
<dbReference type="PROSITE" id="PS50158">
    <property type="entry name" value="ZF_CCHC"/>
    <property type="match status" value="1"/>
</dbReference>
<comment type="caution">
    <text evidence="4">The sequence shown here is derived from an EMBL/GenBank/DDBJ whole genome shotgun (WGS) entry which is preliminary data.</text>
</comment>
<dbReference type="InterPro" id="IPR001878">
    <property type="entry name" value="Znf_CCHC"/>
</dbReference>
<dbReference type="GO" id="GO:0006508">
    <property type="term" value="P:proteolysis"/>
    <property type="evidence" value="ECO:0007669"/>
    <property type="project" value="InterPro"/>
</dbReference>
<keyword evidence="1" id="KW-0862">Zinc</keyword>
<dbReference type="Pfam" id="PF03732">
    <property type="entry name" value="Retrotrans_gag"/>
    <property type="match status" value="1"/>
</dbReference>
<keyword evidence="5" id="KW-1185">Reference proteome</keyword>
<gene>
    <name evidence="4" type="ORF">Acr_26g0012570</name>
</gene>
<dbReference type="GO" id="GO:0003676">
    <property type="term" value="F:nucleic acid binding"/>
    <property type="evidence" value="ECO:0007669"/>
    <property type="project" value="InterPro"/>
</dbReference>
<keyword evidence="1" id="KW-0863">Zinc-finger</keyword>
<dbReference type="InterPro" id="IPR005162">
    <property type="entry name" value="Retrotrans_gag_dom"/>
</dbReference>
<dbReference type="PANTHER" id="PTHR34482">
    <property type="entry name" value="DNA DAMAGE-INDUCIBLE PROTEIN 1-LIKE"/>
    <property type="match status" value="1"/>
</dbReference>
<dbReference type="Proteomes" id="UP000585474">
    <property type="component" value="Unassembled WGS sequence"/>
</dbReference>
<dbReference type="InterPro" id="IPR001969">
    <property type="entry name" value="Aspartic_peptidase_AS"/>
</dbReference>
<dbReference type="SUPFAM" id="SSF57756">
    <property type="entry name" value="Retrovirus zinc finger-like domains"/>
    <property type="match status" value="1"/>
</dbReference>
<dbReference type="OrthoDB" id="1434166at2759"/>
<accession>A0A7J0H4N6</accession>
<dbReference type="AlphaFoldDB" id="A0A7J0H4N6"/>
<organism evidence="4 5">
    <name type="scientific">Actinidia rufa</name>
    <dbReference type="NCBI Taxonomy" id="165716"/>
    <lineage>
        <taxon>Eukaryota</taxon>
        <taxon>Viridiplantae</taxon>
        <taxon>Streptophyta</taxon>
        <taxon>Embryophyta</taxon>
        <taxon>Tracheophyta</taxon>
        <taxon>Spermatophyta</taxon>
        <taxon>Magnoliopsida</taxon>
        <taxon>eudicotyledons</taxon>
        <taxon>Gunneridae</taxon>
        <taxon>Pentapetalae</taxon>
        <taxon>asterids</taxon>
        <taxon>Ericales</taxon>
        <taxon>Actinidiaceae</taxon>
        <taxon>Actinidia</taxon>
    </lineage>
</organism>
<name>A0A7J0H4N6_9ERIC</name>
<sequence length="404" mass="43915">MPPRQARGRARSLTGARGARGARGPRGIREEGDGENHQESVMGGGVGGNAGGAPPAVLGGAEFMQGVFTAIEQVVTRALDTILVTEEELRVLFASYQLQGDALQWWRTVEESVAKKWKPFKEGFLDQYFTNTARESLRMEFINLVQGSMTVAQYEAKFTSLSRFAKAFVSIEEEKAKQFMRGLRPSIRNKIAGNLIKVYSTMVSAAAAIEETLNETRKITNPKSQCEGTSNQFEGRFSKKLKSSTSQQQHPARFSPITSAAASGQTSRGGPTCFGCHQPGHRVMDCPLIGQLRQSQQRGQPHSQAQGQSQIRGPPTCYQCGQASRTTPAFTSAQTSYQSTIGQHELQLDTSVVRGIFLVFNSWARVLIDTGASHSFIASSFALTLGLEVEVLDSVLMLDTPVGG</sequence>
<dbReference type="Gene3D" id="4.10.60.10">
    <property type="entry name" value="Zinc finger, CCHC-type"/>
    <property type="match status" value="1"/>
</dbReference>
<dbReference type="GO" id="GO:0008270">
    <property type="term" value="F:zinc ion binding"/>
    <property type="evidence" value="ECO:0007669"/>
    <property type="project" value="UniProtKB-KW"/>
</dbReference>
<feature type="domain" description="CCHC-type" evidence="3">
    <location>
        <begin position="273"/>
        <end position="287"/>
    </location>
</feature>
<feature type="compositionally biased region" description="Polar residues" evidence="2">
    <location>
        <begin position="256"/>
        <end position="269"/>
    </location>
</feature>
<evidence type="ECO:0000256" key="2">
    <source>
        <dbReference type="SAM" id="MobiDB-lite"/>
    </source>
</evidence>
<dbReference type="EMBL" id="BJWL01000026">
    <property type="protein sequence ID" value="GFZ17988.1"/>
    <property type="molecule type" value="Genomic_DNA"/>
</dbReference>
<evidence type="ECO:0000256" key="1">
    <source>
        <dbReference type="PROSITE-ProRule" id="PRU00047"/>
    </source>
</evidence>
<dbReference type="PROSITE" id="PS00141">
    <property type="entry name" value="ASP_PROTEASE"/>
    <property type="match status" value="1"/>
</dbReference>
<evidence type="ECO:0000259" key="3">
    <source>
        <dbReference type="PROSITE" id="PS50158"/>
    </source>
</evidence>
<dbReference type="GO" id="GO:0004190">
    <property type="term" value="F:aspartic-type endopeptidase activity"/>
    <property type="evidence" value="ECO:0007669"/>
    <property type="project" value="InterPro"/>
</dbReference>
<protein>
    <recommendedName>
        <fullName evidence="3">CCHC-type domain-containing protein</fullName>
    </recommendedName>
</protein>
<evidence type="ECO:0000313" key="5">
    <source>
        <dbReference type="Proteomes" id="UP000585474"/>
    </source>
</evidence>
<dbReference type="CDD" id="cd00303">
    <property type="entry name" value="retropepsin_like"/>
    <property type="match status" value="1"/>
</dbReference>
<dbReference type="InterPro" id="IPR036875">
    <property type="entry name" value="Znf_CCHC_sf"/>
</dbReference>
<feature type="region of interest" description="Disordered" evidence="2">
    <location>
        <begin position="293"/>
        <end position="313"/>
    </location>
</feature>
<feature type="compositionally biased region" description="Basic and acidic residues" evidence="2">
    <location>
        <begin position="27"/>
        <end position="38"/>
    </location>
</feature>
<evidence type="ECO:0000313" key="4">
    <source>
        <dbReference type="EMBL" id="GFZ17988.1"/>
    </source>
</evidence>
<proteinExistence type="predicted"/>
<reference evidence="4 5" key="1">
    <citation type="submission" date="2019-07" db="EMBL/GenBank/DDBJ databases">
        <title>De Novo Assembly of kiwifruit Actinidia rufa.</title>
        <authorList>
            <person name="Sugita-Konishi S."/>
            <person name="Sato K."/>
            <person name="Mori E."/>
            <person name="Abe Y."/>
            <person name="Kisaki G."/>
            <person name="Hamano K."/>
            <person name="Suezawa K."/>
            <person name="Otani M."/>
            <person name="Fukuda T."/>
            <person name="Manabe T."/>
            <person name="Gomi K."/>
            <person name="Tabuchi M."/>
            <person name="Akimitsu K."/>
            <person name="Kataoka I."/>
        </authorList>
    </citation>
    <scope>NUCLEOTIDE SEQUENCE [LARGE SCALE GENOMIC DNA]</scope>
    <source>
        <strain evidence="5">cv. Fuchu</strain>
    </source>
</reference>
<feature type="compositionally biased region" description="Polar residues" evidence="2">
    <location>
        <begin position="293"/>
        <end position="311"/>
    </location>
</feature>
<dbReference type="Pfam" id="PF08284">
    <property type="entry name" value="RVP_2"/>
    <property type="match status" value="1"/>
</dbReference>
<dbReference type="PANTHER" id="PTHR34482:SF49">
    <property type="entry name" value="RETROTRANSPOSON GAG DOMAIN-CONTAINING PROTEIN"/>
    <property type="match status" value="1"/>
</dbReference>
<feature type="compositionally biased region" description="Basic residues" evidence="2">
    <location>
        <begin position="1"/>
        <end position="10"/>
    </location>
</feature>
<keyword evidence="1" id="KW-0479">Metal-binding</keyword>
<feature type="region of interest" description="Disordered" evidence="2">
    <location>
        <begin position="239"/>
        <end position="269"/>
    </location>
</feature>